<feature type="region of interest" description="Disordered" evidence="1">
    <location>
        <begin position="314"/>
        <end position="341"/>
    </location>
</feature>
<evidence type="ECO:0000256" key="1">
    <source>
        <dbReference type="SAM" id="MobiDB-lite"/>
    </source>
</evidence>
<feature type="compositionally biased region" description="Basic and acidic residues" evidence="1">
    <location>
        <begin position="251"/>
        <end position="264"/>
    </location>
</feature>
<dbReference type="EMBL" id="MT143020">
    <property type="protein sequence ID" value="QJA91863.1"/>
    <property type="molecule type" value="Genomic_DNA"/>
</dbReference>
<feature type="compositionally biased region" description="Basic and acidic residues" evidence="1">
    <location>
        <begin position="273"/>
        <end position="287"/>
    </location>
</feature>
<dbReference type="AlphaFoldDB" id="A0A6M3LBJ2"/>
<feature type="region of interest" description="Disordered" evidence="1">
    <location>
        <begin position="219"/>
        <end position="287"/>
    </location>
</feature>
<evidence type="ECO:0000313" key="2">
    <source>
        <dbReference type="EMBL" id="QJA91863.1"/>
    </source>
</evidence>
<feature type="compositionally biased region" description="Basic and acidic residues" evidence="1">
    <location>
        <begin position="226"/>
        <end position="238"/>
    </location>
</feature>
<name>A0A6M3LBJ2_9ZZZZ</name>
<keyword evidence="2" id="KW-0378">Hydrolase</keyword>
<accession>A0A6M3LBJ2</accession>
<reference evidence="2" key="1">
    <citation type="submission" date="2020-03" db="EMBL/GenBank/DDBJ databases">
        <title>The deep terrestrial virosphere.</title>
        <authorList>
            <person name="Holmfeldt K."/>
            <person name="Nilsson E."/>
            <person name="Simone D."/>
            <person name="Lopez-Fernandez M."/>
            <person name="Wu X."/>
            <person name="de Brujin I."/>
            <person name="Lundin D."/>
            <person name="Andersson A."/>
            <person name="Bertilsson S."/>
            <person name="Dopson M."/>
        </authorList>
    </citation>
    <scope>NUCLEOTIDE SEQUENCE</scope>
    <source>
        <strain evidence="2">MM415B03239</strain>
    </source>
</reference>
<proteinExistence type="predicted"/>
<keyword evidence="2" id="KW-0645">Protease</keyword>
<dbReference type="GO" id="GO:0008233">
    <property type="term" value="F:peptidase activity"/>
    <property type="evidence" value="ECO:0007669"/>
    <property type="project" value="UniProtKB-KW"/>
</dbReference>
<organism evidence="2">
    <name type="scientific">viral metagenome</name>
    <dbReference type="NCBI Taxonomy" id="1070528"/>
    <lineage>
        <taxon>unclassified sequences</taxon>
        <taxon>metagenomes</taxon>
        <taxon>organismal metagenomes</taxon>
    </lineage>
</organism>
<gene>
    <name evidence="2" type="ORF">MM415B03239_0002</name>
</gene>
<protein>
    <submittedName>
        <fullName evidence="2">Putative head maturation protease</fullName>
    </submittedName>
</protein>
<feature type="compositionally biased region" description="Polar residues" evidence="1">
    <location>
        <begin position="318"/>
        <end position="328"/>
    </location>
</feature>
<sequence>MQDTKTISFTTDELEFGLKSSGIPYITGYISTDEIDTNNDMVATEAIDDLIHQLKSRSVKIDLNHEKFRDSETGEIYTAPQNLMPLGKIIDAEKVTFNGKNKIKITAELNKEYPNFKSIWKSIKGKFLDAFSIAYDVLDYAREEINGRVVTVLKSLYLKNVGLTGDAVDSDPINRGCTMLQAFMKSTTRLKSYDELEKNLEKIWAAIDELKNPLEEKKQGLASCGKPKEKNTKSEQKKRGGINMSEEEQPKEDAPVEKPAEAPKVDAPVVKDAPVEKPTEDGLKSMKSEIDSLKSLVKKQTEEIEKLNKILDKPNLKSGMQTDGVKSQESVKDISPLNLVR</sequence>
<dbReference type="GO" id="GO:0006508">
    <property type="term" value="P:proteolysis"/>
    <property type="evidence" value="ECO:0007669"/>
    <property type="project" value="UniProtKB-KW"/>
</dbReference>